<feature type="transmembrane region" description="Helical" evidence="1">
    <location>
        <begin position="15"/>
        <end position="33"/>
    </location>
</feature>
<organism evidence="2 3">
    <name type="scientific">Dellaglioa algida</name>
    <dbReference type="NCBI Taxonomy" id="105612"/>
    <lineage>
        <taxon>Bacteria</taxon>
        <taxon>Bacillati</taxon>
        <taxon>Bacillota</taxon>
        <taxon>Bacilli</taxon>
        <taxon>Lactobacillales</taxon>
        <taxon>Lactobacillaceae</taxon>
        <taxon>Dellaglioa</taxon>
    </lineage>
</organism>
<proteinExistence type="predicted"/>
<comment type="caution">
    <text evidence="2">The sequence shown here is derived from an EMBL/GenBank/DDBJ whole genome shotgun (WGS) entry which is preliminary data.</text>
</comment>
<feature type="transmembrane region" description="Helical" evidence="1">
    <location>
        <begin position="296"/>
        <end position="317"/>
    </location>
</feature>
<evidence type="ECO:0000313" key="3">
    <source>
        <dbReference type="Proteomes" id="UP000321659"/>
    </source>
</evidence>
<keyword evidence="1" id="KW-1133">Transmembrane helix</keyword>
<feature type="transmembrane region" description="Helical" evidence="1">
    <location>
        <begin position="267"/>
        <end position="284"/>
    </location>
</feature>
<evidence type="ECO:0000313" key="2">
    <source>
        <dbReference type="EMBL" id="TWW11192.1"/>
    </source>
</evidence>
<name>A0A5C6MAX7_9LACO</name>
<feature type="transmembrane region" description="Helical" evidence="1">
    <location>
        <begin position="232"/>
        <end position="255"/>
    </location>
</feature>
<dbReference type="InterPro" id="IPR018580">
    <property type="entry name" value="Uncharacterised_YfhO"/>
</dbReference>
<feature type="transmembrane region" description="Helical" evidence="1">
    <location>
        <begin position="434"/>
        <end position="452"/>
    </location>
</feature>
<sequence length="945" mass="106834">MYKFHFDLKKSKMMYLYYLIIFAILAGLIFGTYKISGYSLIQSHDPAEQHLPILENYRQLLGNFITHPFQPLKMWSWDLGIGADQFQTFAYYVIGDVFAYITLLFPSSAVVTVYQFTLVLRLFCVGLSFIFFARHFKLSTSAILTGTFIYQFTSFSLYSSVMQPFFLTPFIIFPLLIIGIEKILQGDRPHFFILILTWTFISNFYFSVVLGIGALLYLILRYVIYYRKRLKFFKTAAVFLFSAVTSLLVSAIMLLPAMISVLDSTRSGGLFANGLKVFPIYYYINLPAQLIASGQSTFWTKFGFSSFAVLAIIHIIYNRKKYPLLITTFIMGLIMLLFPLFGALFNGFQAPSNRWILLLFVPVALSSSLFIDSLKKMDLAELKFMGKCLVGYLILVTVPFYINGETEIFIPIIFLISFFAIILLYRQRRYSGRILLSLVLLNLAATGISYASPFTNTFSHTLMPSDGYQSLSKNIFADLDKDIPKSNAFRVSTISRNYNFGADFMLRNNLNPDVNLINSYYSIQNGSLSTFSNNLQNSQYNNNVPLENFDDRTIANNFLGVKYLFTKSGELNDTKIPYGYHLSRSNLSKDKTEQTNLYETQNNFPLIYWQPNVISDARYTKLSASNKERQLSKVVSIADTSDFKQNEPVSDVKNVSFTVEKTTNTGQLNESTIPVIGNEYHNNPVLDTYHIKIKDAKKYQNSELHVSLTNIKHEALSVKDQMNLAVLNNKIGSDKQLLDTNASLASQKSLSKQLTTGSSGTSYSIGLKSKKTTNKIKQLGVDNLSFFKILSDTTLNMGYQKKMPESLELLLSNSGTYSFKIKITAVPLGKTYTNEVNTIQKNKLHSLKFSTNKVTGSITTKEPGILTSSIPYSEGWIATDNGHTVPVIKTNEAFIGLKLQKGTHHIVYSYKTPGLTTGAILSVLGLLIWFVSILVPIAWARFKNH</sequence>
<dbReference type="AlphaFoldDB" id="A0A5C6MAX7"/>
<dbReference type="EMBL" id="SRRQ01000004">
    <property type="protein sequence ID" value="TWW11192.1"/>
    <property type="molecule type" value="Genomic_DNA"/>
</dbReference>
<dbReference type="PANTHER" id="PTHR38454">
    <property type="entry name" value="INTEGRAL MEMBRANE PROTEIN-RELATED"/>
    <property type="match status" value="1"/>
</dbReference>
<feature type="transmembrane region" description="Helical" evidence="1">
    <location>
        <begin position="191"/>
        <end position="220"/>
    </location>
</feature>
<reference evidence="2 3" key="1">
    <citation type="submission" date="2019-04" db="EMBL/GenBank/DDBJ databases">
        <title>In vitro growth and metabolic characteristics of meat-borne Lactobacillus algidus strains.</title>
        <authorList>
            <person name="Sade E."/>
            <person name="Per J."/>
            <person name="Tytti H."/>
            <person name="Johanna B.K."/>
        </authorList>
    </citation>
    <scope>NUCLEOTIDE SEQUENCE [LARGE SCALE GENOMIC DNA]</scope>
    <source>
        <strain evidence="2 3">LTS37-1</strain>
    </source>
</reference>
<feature type="transmembrane region" description="Helical" evidence="1">
    <location>
        <begin position="89"/>
        <end position="107"/>
    </location>
</feature>
<gene>
    <name evidence="2" type="ORF">LABALGLTS371_07070</name>
</gene>
<feature type="transmembrane region" description="Helical" evidence="1">
    <location>
        <begin position="354"/>
        <end position="372"/>
    </location>
</feature>
<feature type="transmembrane region" description="Helical" evidence="1">
    <location>
        <begin position="384"/>
        <end position="402"/>
    </location>
</feature>
<dbReference type="Pfam" id="PF09586">
    <property type="entry name" value="YfhO"/>
    <property type="match status" value="1"/>
</dbReference>
<feature type="transmembrane region" description="Helical" evidence="1">
    <location>
        <begin position="324"/>
        <end position="348"/>
    </location>
</feature>
<dbReference type="RefSeq" id="WP_146302570.1">
    <property type="nucleotide sequence ID" value="NZ_JANXKU010000002.1"/>
</dbReference>
<dbReference type="PANTHER" id="PTHR38454:SF1">
    <property type="entry name" value="INTEGRAL MEMBRANE PROTEIN"/>
    <property type="match status" value="1"/>
</dbReference>
<evidence type="ECO:0000256" key="1">
    <source>
        <dbReference type="SAM" id="Phobius"/>
    </source>
</evidence>
<feature type="transmembrane region" description="Helical" evidence="1">
    <location>
        <begin position="408"/>
        <end position="425"/>
    </location>
</feature>
<feature type="transmembrane region" description="Helical" evidence="1">
    <location>
        <begin position="165"/>
        <end position="184"/>
    </location>
</feature>
<dbReference type="Proteomes" id="UP000321659">
    <property type="component" value="Unassembled WGS sequence"/>
</dbReference>
<feature type="transmembrane region" description="Helical" evidence="1">
    <location>
        <begin position="113"/>
        <end position="133"/>
    </location>
</feature>
<accession>A0A5C6MAX7</accession>
<feature type="transmembrane region" description="Helical" evidence="1">
    <location>
        <begin position="919"/>
        <end position="940"/>
    </location>
</feature>
<protein>
    <submittedName>
        <fullName evidence="2">Membrane protein</fullName>
    </submittedName>
</protein>
<keyword evidence="1" id="KW-0472">Membrane</keyword>
<keyword evidence="1" id="KW-0812">Transmembrane</keyword>